<organism evidence="2 3">
    <name type="scientific">Actinomadura vinacea</name>
    <dbReference type="NCBI Taxonomy" id="115336"/>
    <lineage>
        <taxon>Bacteria</taxon>
        <taxon>Bacillati</taxon>
        <taxon>Actinomycetota</taxon>
        <taxon>Actinomycetes</taxon>
        <taxon>Streptosporangiales</taxon>
        <taxon>Thermomonosporaceae</taxon>
        <taxon>Actinomadura</taxon>
    </lineage>
</organism>
<dbReference type="Pfam" id="PF14424">
    <property type="entry name" value="Toxin-deaminase"/>
    <property type="match status" value="1"/>
</dbReference>
<feature type="compositionally biased region" description="Polar residues" evidence="1">
    <location>
        <begin position="103"/>
        <end position="113"/>
    </location>
</feature>
<evidence type="ECO:0000313" key="3">
    <source>
        <dbReference type="Proteomes" id="UP001501231"/>
    </source>
</evidence>
<evidence type="ECO:0000256" key="1">
    <source>
        <dbReference type="SAM" id="MobiDB-lite"/>
    </source>
</evidence>
<sequence length="227" mass="25591">MGRGSRGRGRQNLRRGRGVARGMYKKMGLRDLMEPAPGRRRAPGSSPAPRTGLPNNRKFDNLVNRARKLKAKTGKRRNVATSDYDVFPPGRGRQRGSIDTRSGRSNSPEQGFTDTRRDGPDRLPNYQAGGHDRTNDSEKKIFEDFSRRFPDTRTSGNLTVYTDRHPCEGCAMSTQDFLRRYPNMQVDIVYTNRDGGVGAPQIGTQNNFPGDYVNDRITLNHYTRGAR</sequence>
<feature type="region of interest" description="Disordered" evidence="1">
    <location>
        <begin position="1"/>
        <end position="138"/>
    </location>
</feature>
<dbReference type="EMBL" id="BAAARW010000012">
    <property type="protein sequence ID" value="GAA2423136.1"/>
    <property type="molecule type" value="Genomic_DNA"/>
</dbReference>
<evidence type="ECO:0008006" key="4">
    <source>
        <dbReference type="Google" id="ProtNLM"/>
    </source>
</evidence>
<feature type="compositionally biased region" description="Basic residues" evidence="1">
    <location>
        <begin position="1"/>
        <end position="18"/>
    </location>
</feature>
<dbReference type="InterPro" id="IPR032721">
    <property type="entry name" value="Toxin-deaminase"/>
</dbReference>
<reference evidence="3" key="1">
    <citation type="journal article" date="2019" name="Int. J. Syst. Evol. Microbiol.">
        <title>The Global Catalogue of Microorganisms (GCM) 10K type strain sequencing project: providing services to taxonomists for standard genome sequencing and annotation.</title>
        <authorList>
            <consortium name="The Broad Institute Genomics Platform"/>
            <consortium name="The Broad Institute Genome Sequencing Center for Infectious Disease"/>
            <person name="Wu L."/>
            <person name="Ma J."/>
        </authorList>
    </citation>
    <scope>NUCLEOTIDE SEQUENCE [LARGE SCALE GENOMIC DNA]</scope>
    <source>
        <strain evidence="3">JCM 3325</strain>
    </source>
</reference>
<proteinExistence type="predicted"/>
<protein>
    <recommendedName>
        <fullName evidence="4">Deaminase</fullName>
    </recommendedName>
</protein>
<feature type="compositionally biased region" description="Basic residues" evidence="1">
    <location>
        <begin position="65"/>
        <end position="78"/>
    </location>
</feature>
<accession>A0ABP5WDP5</accession>
<comment type="caution">
    <text evidence="2">The sequence shown here is derived from an EMBL/GenBank/DDBJ whole genome shotgun (WGS) entry which is preliminary data.</text>
</comment>
<keyword evidence="3" id="KW-1185">Reference proteome</keyword>
<evidence type="ECO:0000313" key="2">
    <source>
        <dbReference type="EMBL" id="GAA2423136.1"/>
    </source>
</evidence>
<dbReference type="Proteomes" id="UP001501231">
    <property type="component" value="Unassembled WGS sequence"/>
</dbReference>
<dbReference type="RefSeq" id="WP_344590400.1">
    <property type="nucleotide sequence ID" value="NZ_BAAARW010000012.1"/>
</dbReference>
<name>A0ABP5WDP5_9ACTN</name>
<gene>
    <name evidence="2" type="ORF">GCM10010191_38820</name>
</gene>
<dbReference type="Gene3D" id="3.40.140.10">
    <property type="entry name" value="Cytidine Deaminase, domain 2"/>
    <property type="match status" value="1"/>
</dbReference>